<gene>
    <name evidence="1" type="ORF">HMPREF0044_0588</name>
</gene>
<dbReference type="HOGENOM" id="CLU_3211220_0_0_11"/>
<keyword evidence="2" id="KW-1185">Reference proteome</keyword>
<dbReference type="EMBL" id="ACFG01000029">
    <property type="protein sequence ID" value="EEH64117.1"/>
    <property type="molecule type" value="Genomic_DNA"/>
</dbReference>
<reference evidence="1 2" key="1">
    <citation type="submission" date="2009-01" db="EMBL/GenBank/DDBJ databases">
        <authorList>
            <person name="Qin X."/>
            <person name="Bachman B."/>
            <person name="Battles P."/>
            <person name="Bell A."/>
            <person name="Bess C."/>
            <person name="Bickham C."/>
            <person name="Chaboub L."/>
            <person name="Chen D."/>
            <person name="Coyle M."/>
            <person name="Deiros D.R."/>
            <person name="Dinh H."/>
            <person name="Forbes L."/>
            <person name="Fowler G."/>
            <person name="Francisco L."/>
            <person name="Fu Q."/>
            <person name="Gubbala S."/>
            <person name="Hale W."/>
            <person name="Han Y."/>
            <person name="Hemphill L."/>
            <person name="Highlander S.K."/>
            <person name="Hirani K."/>
            <person name="Hogues M."/>
            <person name="Jackson L."/>
            <person name="Jakkamsetti A."/>
            <person name="Javaid M."/>
            <person name="Jiang H."/>
            <person name="Korchina V."/>
            <person name="Kovar C."/>
            <person name="Lara F."/>
            <person name="Lee S."/>
            <person name="Mata R."/>
            <person name="Mathew T."/>
            <person name="Moen C."/>
            <person name="Morales K."/>
            <person name="Munidasa M."/>
            <person name="Nazareth L."/>
            <person name="Ngo R."/>
            <person name="Nguyen L."/>
            <person name="Okwuonu G."/>
            <person name="Ongeri F."/>
            <person name="Patil S."/>
            <person name="Petrosino J."/>
            <person name="Pham C."/>
            <person name="Pham P."/>
            <person name="Pu L.-L."/>
            <person name="Puazo M."/>
            <person name="Raj R."/>
            <person name="Reid J."/>
            <person name="Rouhana J."/>
            <person name="Saada N."/>
            <person name="Shang Y."/>
            <person name="Simmons D."/>
            <person name="Thornton R."/>
            <person name="Warren J."/>
            <person name="Weissenberger G."/>
            <person name="Zhang J."/>
            <person name="Zhang L."/>
            <person name="Zhou C."/>
            <person name="Zhu D."/>
            <person name="Muzny D."/>
            <person name="Worley K."/>
            <person name="Gibbs R."/>
        </authorList>
    </citation>
    <scope>NUCLEOTIDE SEQUENCE [LARGE SCALE GENOMIC DNA]</scope>
    <source>
        <strain evidence="1 2">DSM 15436</strain>
    </source>
</reference>
<evidence type="ECO:0000313" key="1">
    <source>
        <dbReference type="EMBL" id="EEH64117.1"/>
    </source>
</evidence>
<dbReference type="AlphaFoldDB" id="C0VZJ8"/>
<name>C0VZJ8_9ACTO</name>
<proteinExistence type="predicted"/>
<dbReference type="Proteomes" id="UP000010301">
    <property type="component" value="Unassembled WGS sequence"/>
</dbReference>
<protein>
    <submittedName>
        <fullName evidence="1">Uncharacterized protein</fullName>
    </submittedName>
</protein>
<accession>C0VZJ8</accession>
<comment type="caution">
    <text evidence="1">The sequence shown here is derived from an EMBL/GenBank/DDBJ whole genome shotgun (WGS) entry which is preliminary data.</text>
</comment>
<evidence type="ECO:0000313" key="2">
    <source>
        <dbReference type="Proteomes" id="UP000010301"/>
    </source>
</evidence>
<sequence length="44" mass="4511">MNTPACSFPDFPVKLQDAIFGGFNLSAAPRRATLAGVFASLPGG</sequence>
<organism evidence="1 2">
    <name type="scientific">Gleimia coleocanis DSM 15436</name>
    <dbReference type="NCBI Taxonomy" id="525245"/>
    <lineage>
        <taxon>Bacteria</taxon>
        <taxon>Bacillati</taxon>
        <taxon>Actinomycetota</taxon>
        <taxon>Actinomycetes</taxon>
        <taxon>Actinomycetales</taxon>
        <taxon>Actinomycetaceae</taxon>
        <taxon>Gleimia</taxon>
    </lineage>
</organism>